<name>A0A1T4QEM0_9FIRM</name>
<organism evidence="2 3">
    <name type="scientific">Carboxydocella sporoproducens DSM 16521</name>
    <dbReference type="NCBI Taxonomy" id="1121270"/>
    <lineage>
        <taxon>Bacteria</taxon>
        <taxon>Bacillati</taxon>
        <taxon>Bacillota</taxon>
        <taxon>Clostridia</taxon>
        <taxon>Eubacteriales</taxon>
        <taxon>Clostridiales Family XVI. Incertae Sedis</taxon>
        <taxon>Carboxydocella</taxon>
    </lineage>
</organism>
<dbReference type="Proteomes" id="UP000189933">
    <property type="component" value="Unassembled WGS sequence"/>
</dbReference>
<evidence type="ECO:0000256" key="1">
    <source>
        <dbReference type="SAM" id="MobiDB-lite"/>
    </source>
</evidence>
<feature type="region of interest" description="Disordered" evidence="1">
    <location>
        <begin position="1"/>
        <end position="23"/>
    </location>
</feature>
<sequence>MTKKKSPWSNGGNQPNRDRIAKEHRSKLKRFQDLFENPLKVVDIKQGVLVSRDPEPAYFRSYTPEEWKLIERIKMVQEEKILDEIKRAWEERKARRLKTRKRRAAG</sequence>
<evidence type="ECO:0000313" key="2">
    <source>
        <dbReference type="EMBL" id="SKA02086.1"/>
    </source>
</evidence>
<proteinExistence type="predicted"/>
<keyword evidence="3" id="KW-1185">Reference proteome</keyword>
<dbReference type="OrthoDB" id="7058913at2"/>
<gene>
    <name evidence="2" type="ORF">SAMN02745885_01633</name>
</gene>
<evidence type="ECO:0000313" key="3">
    <source>
        <dbReference type="Proteomes" id="UP000189933"/>
    </source>
</evidence>
<dbReference type="AlphaFoldDB" id="A0A1T4QEM0"/>
<protein>
    <submittedName>
        <fullName evidence="2">Uncharacterized protein</fullName>
    </submittedName>
</protein>
<accession>A0A1T4QEM0</accession>
<reference evidence="3" key="1">
    <citation type="submission" date="2017-02" db="EMBL/GenBank/DDBJ databases">
        <authorList>
            <person name="Varghese N."/>
            <person name="Submissions S."/>
        </authorList>
    </citation>
    <scope>NUCLEOTIDE SEQUENCE [LARGE SCALE GENOMIC DNA]</scope>
    <source>
        <strain evidence="3">DSM 16521</strain>
    </source>
</reference>
<dbReference type="RefSeq" id="WP_078665685.1">
    <property type="nucleotide sequence ID" value="NZ_FUXM01000018.1"/>
</dbReference>
<dbReference type="EMBL" id="FUXM01000018">
    <property type="protein sequence ID" value="SKA02086.1"/>
    <property type="molecule type" value="Genomic_DNA"/>
</dbReference>